<evidence type="ECO:0000256" key="2">
    <source>
        <dbReference type="ARBA" id="ARBA00022692"/>
    </source>
</evidence>
<reference evidence="7 8" key="1">
    <citation type="submission" date="2020-04" db="EMBL/GenBank/DDBJ databases">
        <title>Perkinsus olseni comparative genomics.</title>
        <authorList>
            <person name="Bogema D.R."/>
        </authorList>
    </citation>
    <scope>NUCLEOTIDE SEQUENCE [LARGE SCALE GENOMIC DNA]</scope>
    <source>
        <strain evidence="7">00978-12</strain>
    </source>
</reference>
<dbReference type="EMBL" id="JABANP010000199">
    <property type="protein sequence ID" value="KAF4687040.1"/>
    <property type="molecule type" value="Genomic_DNA"/>
</dbReference>
<comment type="subcellular location">
    <subcellularLocation>
        <location evidence="1">Membrane</location>
        <topology evidence="1">Multi-pass membrane protein</topology>
    </subcellularLocation>
</comment>
<evidence type="ECO:0000313" key="7">
    <source>
        <dbReference type="EMBL" id="KAF4687040.1"/>
    </source>
</evidence>
<evidence type="ECO:0000259" key="6">
    <source>
        <dbReference type="Pfam" id="PF13515"/>
    </source>
</evidence>
<feature type="transmembrane region" description="Helical" evidence="5">
    <location>
        <begin position="454"/>
        <end position="476"/>
    </location>
</feature>
<evidence type="ECO:0000313" key="8">
    <source>
        <dbReference type="Proteomes" id="UP000541610"/>
    </source>
</evidence>
<name>A0A7J6NTX8_PEROL</name>
<feature type="domain" description="Integral membrane bound transporter" evidence="6">
    <location>
        <begin position="339"/>
        <end position="470"/>
    </location>
</feature>
<feature type="transmembrane region" description="Helical" evidence="5">
    <location>
        <begin position="108"/>
        <end position="130"/>
    </location>
</feature>
<dbReference type="Pfam" id="PF13515">
    <property type="entry name" value="FUSC_2"/>
    <property type="match status" value="1"/>
</dbReference>
<evidence type="ECO:0000256" key="5">
    <source>
        <dbReference type="SAM" id="Phobius"/>
    </source>
</evidence>
<evidence type="ECO:0000256" key="3">
    <source>
        <dbReference type="ARBA" id="ARBA00022989"/>
    </source>
</evidence>
<evidence type="ECO:0000256" key="4">
    <source>
        <dbReference type="ARBA" id="ARBA00023136"/>
    </source>
</evidence>
<feature type="transmembrane region" description="Helical" evidence="5">
    <location>
        <begin position="324"/>
        <end position="345"/>
    </location>
</feature>
<comment type="caution">
    <text evidence="7">The sequence shown here is derived from an EMBL/GenBank/DDBJ whole genome shotgun (WGS) entry which is preliminary data.</text>
</comment>
<proteinExistence type="predicted"/>
<sequence length="759" mass="83547">MLQVIGILYAFISASLDAKTFMMLPWRLTVGVLAGSVSGYIIVLLVTAMGGGVYNPFYGTLLMSPFLLVFSLAEPTLKCKFSQLHSYIAANVVMICVVVFSGPYSRKAFYSAMFAGILSFVVPITLTATLNYAVGNNFKSNACYILDGDLHKRELDELRRALVTSRKAVLASVTDADLRLCIFQLTSTLYGLRRASGWEPFSEAAVTHLWEPMQMELRNLMTFVTAVLRHEVELDDIPDLKSTARNTLLRIKRISIEYTRAVADQKSVVISSREMARVEFAMLAIPRFAILVPIYPPLRHPIQFLKQPIWPPGTSLRDKLAFPLRLTICSTIMLEATLAVAQVYPILLIEGLWICLPVLTCFLPTVGHALGKGFRRMLGVTIGGLAAILIVYINPMNVPAVMVELFIAAALGKFFTMDPTIGYLGFQTTVTFCVVGVCNALDPTLNGGDRMEAALYRMLFTLIGLVISIFLALFTFPSYCGRRLAIQTSKELCCASSMVSALVKGLVARKHDGSKEPEGQPLPTVSEVSARLLKEDNCRAGEQRWFREEATYLKLFNLSSTRCAVKPKCLGCAQDEVTRLSRSAVVVSQIIWGCDQRMSAATDNFLLEPIRPLLGGLAEHLQRSAVELDRCLHGVVDTGPAVEATGETLEAMLYLNAKFDESRTKLLFTRTWAPKGQKMDSTHMIEVLSSGGGVGVHEAIHAINVFIEDWVSVVNQLLGCQLSVPHAPVEESVMSFGSFDTTTGSDYEGARRRAETCAY</sequence>
<feature type="transmembrane region" description="Helical" evidence="5">
    <location>
        <begin position="377"/>
        <end position="395"/>
    </location>
</feature>
<feature type="transmembrane region" description="Helical" evidence="5">
    <location>
        <begin position="84"/>
        <end position="102"/>
    </location>
</feature>
<keyword evidence="4 5" id="KW-0472">Membrane</keyword>
<gene>
    <name evidence="7" type="ORF">FOZ60_004365</name>
</gene>
<evidence type="ECO:0000256" key="1">
    <source>
        <dbReference type="ARBA" id="ARBA00004141"/>
    </source>
</evidence>
<feature type="transmembrane region" description="Helical" evidence="5">
    <location>
        <begin position="57"/>
        <end position="77"/>
    </location>
</feature>
<dbReference type="AlphaFoldDB" id="A0A7J6NTX8"/>
<dbReference type="OrthoDB" id="422723at2759"/>
<accession>A0A7J6NTX8</accession>
<feature type="transmembrane region" description="Helical" evidence="5">
    <location>
        <begin position="28"/>
        <end position="51"/>
    </location>
</feature>
<dbReference type="PANTHER" id="PTHR31086">
    <property type="entry name" value="ALUMINUM-ACTIVATED MALATE TRANSPORTER 10"/>
    <property type="match status" value="1"/>
</dbReference>
<dbReference type="GO" id="GO:0016020">
    <property type="term" value="C:membrane"/>
    <property type="evidence" value="ECO:0007669"/>
    <property type="project" value="UniProtKB-SubCell"/>
</dbReference>
<dbReference type="InterPro" id="IPR049453">
    <property type="entry name" value="Memb_transporter_dom"/>
</dbReference>
<feature type="transmembrane region" description="Helical" evidence="5">
    <location>
        <begin position="421"/>
        <end position="442"/>
    </location>
</feature>
<organism evidence="7 8">
    <name type="scientific">Perkinsus olseni</name>
    <name type="common">Perkinsus atlanticus</name>
    <dbReference type="NCBI Taxonomy" id="32597"/>
    <lineage>
        <taxon>Eukaryota</taxon>
        <taxon>Sar</taxon>
        <taxon>Alveolata</taxon>
        <taxon>Perkinsozoa</taxon>
        <taxon>Perkinsea</taxon>
        <taxon>Perkinsida</taxon>
        <taxon>Perkinsidae</taxon>
        <taxon>Perkinsus</taxon>
    </lineage>
</organism>
<dbReference type="Proteomes" id="UP000541610">
    <property type="component" value="Unassembled WGS sequence"/>
</dbReference>
<feature type="transmembrane region" description="Helical" evidence="5">
    <location>
        <begin position="351"/>
        <end position="370"/>
    </location>
</feature>
<keyword evidence="3 5" id="KW-1133">Transmembrane helix</keyword>
<keyword evidence="2 5" id="KW-0812">Transmembrane</keyword>
<protein>
    <recommendedName>
        <fullName evidence="6">Integral membrane bound transporter domain-containing protein</fullName>
    </recommendedName>
</protein>